<evidence type="ECO:0000256" key="1">
    <source>
        <dbReference type="SAM" id="MobiDB-lite"/>
    </source>
</evidence>
<evidence type="ECO:0000259" key="2">
    <source>
        <dbReference type="Pfam" id="PF06985"/>
    </source>
</evidence>
<dbReference type="Gene3D" id="3.30.160.20">
    <property type="match status" value="1"/>
</dbReference>
<gene>
    <name evidence="3" type="ORF">ALTATR162_LOCUS723</name>
</gene>
<dbReference type="Proteomes" id="UP000676310">
    <property type="component" value="Unassembled WGS sequence"/>
</dbReference>
<dbReference type="RefSeq" id="XP_043164252.1">
    <property type="nucleotide sequence ID" value="XM_043308317.1"/>
</dbReference>
<name>A0A8J2HVX0_9PLEO</name>
<dbReference type="SUPFAM" id="SSF54768">
    <property type="entry name" value="dsRNA-binding domain-like"/>
    <property type="match status" value="1"/>
</dbReference>
<protein>
    <recommendedName>
        <fullName evidence="2">Heterokaryon incompatibility domain-containing protein</fullName>
    </recommendedName>
</protein>
<dbReference type="Pfam" id="PF26639">
    <property type="entry name" value="Het-6_barrel"/>
    <property type="match status" value="1"/>
</dbReference>
<feature type="domain" description="Heterokaryon incompatibility" evidence="2">
    <location>
        <begin position="154"/>
        <end position="345"/>
    </location>
</feature>
<feature type="compositionally biased region" description="Low complexity" evidence="1">
    <location>
        <begin position="97"/>
        <end position="121"/>
    </location>
</feature>
<proteinExistence type="predicted"/>
<keyword evidence="4" id="KW-1185">Reference proteome</keyword>
<dbReference type="PANTHER" id="PTHR24148">
    <property type="entry name" value="ANKYRIN REPEAT DOMAIN-CONTAINING PROTEIN 39 HOMOLOG-RELATED"/>
    <property type="match status" value="1"/>
</dbReference>
<dbReference type="EMBL" id="CAJRGZ010000015">
    <property type="protein sequence ID" value="CAG5140501.1"/>
    <property type="molecule type" value="Genomic_DNA"/>
</dbReference>
<accession>A0A8J2HVX0</accession>
<dbReference type="InterPro" id="IPR052895">
    <property type="entry name" value="HetReg/Transcr_Mod"/>
</dbReference>
<evidence type="ECO:0000313" key="4">
    <source>
        <dbReference type="Proteomes" id="UP000676310"/>
    </source>
</evidence>
<sequence>MFYVMYLTGLCQRRHWPDPLFQTYRTRYGYGSTVRVNNREYSTDVEYESEELAKNAAATRAYMICRNFSVNDGMYPGQRPGQGAQGLPTPIGAGRRNTSSSNDYDSSSTTSGNTSPRNSDYGLDAAQAAAAGRAWGDDIECHLETVSLNDNPKFHAISYVWGDPKITLPITIDGQPLALTQNLFNGLQRLRPVDKTLIIFADAACIDQSNLNERSQQVQLMGEIYASAEEVFIWLGYGCELQAPVAQPKIIHWVGDDTDMEVTDSYFKRDHSLVRENGEGKEIEDVLGLFVYLGFRAMDRHLYEIPFFDVEGDILYIKQNWPAVIRAAETLLSNPWWTRIWVVQETVLARHATVVYRNITIPWTVITDAVRISDRHDLDCCQKLFSSLPYNDKEITAQLGSAMFNGAGLLKIIRQRGDKLSLCQIMRQTHLRDAADIRDKVFGVLGLVEDWQGTSPILPDYNLSPKEVYMQATFHEIESTDTLGVLIGTIVSGIPGAPSWVTEKSAKSWAHNHAARARIGCYSLFSAADYHKANVEKQGDILIIDGFKPRHRIYQVSPILSNDGMDRNAYVKNIVTCRRMAGLEEETRSLYSERQTGEDDFWRTMVQDCWMRYSFTRDIWGSPGHSENIFQRLGNIDVAFLGKDFWSKLKNEETRDARTLDERNHIQGFSRACNLFGFCRRFFITEDGHMGLGPPEMLPGDSIAILLGSNVPFCLRPVPDAPRGHYTLVGDTYVHGLMDGEGVPSNWADHVVKIHLH</sequence>
<feature type="region of interest" description="Disordered" evidence="1">
    <location>
        <begin position="75"/>
        <end position="121"/>
    </location>
</feature>
<dbReference type="OrthoDB" id="3557394at2759"/>
<comment type="caution">
    <text evidence="3">The sequence shown here is derived from an EMBL/GenBank/DDBJ whole genome shotgun (WGS) entry which is preliminary data.</text>
</comment>
<dbReference type="GeneID" id="67019207"/>
<dbReference type="InterPro" id="IPR010730">
    <property type="entry name" value="HET"/>
</dbReference>
<evidence type="ECO:0000313" key="3">
    <source>
        <dbReference type="EMBL" id="CAG5140501.1"/>
    </source>
</evidence>
<dbReference type="Pfam" id="PF06985">
    <property type="entry name" value="HET"/>
    <property type="match status" value="1"/>
</dbReference>
<organism evidence="3 4">
    <name type="scientific">Alternaria atra</name>
    <dbReference type="NCBI Taxonomy" id="119953"/>
    <lineage>
        <taxon>Eukaryota</taxon>
        <taxon>Fungi</taxon>
        <taxon>Dikarya</taxon>
        <taxon>Ascomycota</taxon>
        <taxon>Pezizomycotina</taxon>
        <taxon>Dothideomycetes</taxon>
        <taxon>Pleosporomycetidae</taxon>
        <taxon>Pleosporales</taxon>
        <taxon>Pleosporineae</taxon>
        <taxon>Pleosporaceae</taxon>
        <taxon>Alternaria</taxon>
        <taxon>Alternaria sect. Ulocladioides</taxon>
    </lineage>
</organism>
<dbReference type="PANTHER" id="PTHR24148:SF82">
    <property type="entry name" value="HETEROKARYON INCOMPATIBILITY DOMAIN-CONTAINING PROTEIN"/>
    <property type="match status" value="1"/>
</dbReference>
<reference evidence="3" key="1">
    <citation type="submission" date="2021-05" db="EMBL/GenBank/DDBJ databases">
        <authorList>
            <person name="Stam R."/>
        </authorList>
    </citation>
    <scope>NUCLEOTIDE SEQUENCE</scope>
    <source>
        <strain evidence="3">CS162</strain>
    </source>
</reference>
<dbReference type="AlphaFoldDB" id="A0A8J2HVX0"/>